<evidence type="ECO:0000313" key="2">
    <source>
        <dbReference type="EMBL" id="RAJ01492.1"/>
    </source>
</evidence>
<evidence type="ECO:0000256" key="1">
    <source>
        <dbReference type="SAM" id="SignalP"/>
    </source>
</evidence>
<dbReference type="OrthoDB" id="1351044at2"/>
<comment type="caution">
    <text evidence="2">The sequence shown here is derived from an EMBL/GenBank/DDBJ whole genome shotgun (WGS) entry which is preliminary data.</text>
</comment>
<keyword evidence="3" id="KW-1185">Reference proteome</keyword>
<keyword evidence="1" id="KW-0732">Signal</keyword>
<proteinExistence type="predicted"/>
<organism evidence="2 3">
    <name type="scientific">Chitinophaga skermanii</name>
    <dbReference type="NCBI Taxonomy" id="331697"/>
    <lineage>
        <taxon>Bacteria</taxon>
        <taxon>Pseudomonadati</taxon>
        <taxon>Bacteroidota</taxon>
        <taxon>Chitinophagia</taxon>
        <taxon>Chitinophagales</taxon>
        <taxon>Chitinophagaceae</taxon>
        <taxon>Chitinophaga</taxon>
    </lineage>
</organism>
<evidence type="ECO:0008006" key="4">
    <source>
        <dbReference type="Google" id="ProtNLM"/>
    </source>
</evidence>
<accession>A0A327QCY1</accession>
<feature type="signal peptide" evidence="1">
    <location>
        <begin position="1"/>
        <end position="23"/>
    </location>
</feature>
<gene>
    <name evidence="2" type="ORF">LX64_03707</name>
</gene>
<dbReference type="PROSITE" id="PS51257">
    <property type="entry name" value="PROKAR_LIPOPROTEIN"/>
    <property type="match status" value="1"/>
</dbReference>
<name>A0A327QCY1_9BACT</name>
<protein>
    <recommendedName>
        <fullName evidence="4">Sporulation related protein</fullName>
    </recommendedName>
</protein>
<evidence type="ECO:0000313" key="3">
    <source>
        <dbReference type="Proteomes" id="UP000249547"/>
    </source>
</evidence>
<sequence length="201" mass="22444">MRKNVVSAVVVLFAIAAFTAACNNINASSSTSTQKDSSITGGAALGQTIADETQYAKDTFATAEPSVDDETIEGFMVVADTSDNYQQLHTGLFSLHKSFQFTIDTMNRYYNEEKKLIILHENDEDQMYAGEPFPRRGYDPSISIEQMNFFEDREIVSPRKMGLVVGIFENKSEALKVVQRIQSTQPHAHVLPVKMFMGCMH</sequence>
<dbReference type="EMBL" id="QLLL01000007">
    <property type="protein sequence ID" value="RAJ01492.1"/>
    <property type="molecule type" value="Genomic_DNA"/>
</dbReference>
<feature type="chain" id="PRO_5016268932" description="Sporulation related protein" evidence="1">
    <location>
        <begin position="24"/>
        <end position="201"/>
    </location>
</feature>
<reference evidence="2 3" key="1">
    <citation type="submission" date="2018-06" db="EMBL/GenBank/DDBJ databases">
        <title>Genomic Encyclopedia of Archaeal and Bacterial Type Strains, Phase II (KMG-II): from individual species to whole genera.</title>
        <authorList>
            <person name="Goeker M."/>
        </authorList>
    </citation>
    <scope>NUCLEOTIDE SEQUENCE [LARGE SCALE GENOMIC DNA]</scope>
    <source>
        <strain evidence="2 3">DSM 23857</strain>
    </source>
</reference>
<dbReference type="Proteomes" id="UP000249547">
    <property type="component" value="Unassembled WGS sequence"/>
</dbReference>
<dbReference type="RefSeq" id="WP_111599134.1">
    <property type="nucleotide sequence ID" value="NZ_QLLL01000007.1"/>
</dbReference>
<dbReference type="AlphaFoldDB" id="A0A327QCY1"/>